<comment type="subcellular location">
    <subcellularLocation>
        <location evidence="1">Cell membrane</location>
        <topology evidence="1">Multi-pass membrane protein</topology>
    </subcellularLocation>
</comment>
<dbReference type="PRINTS" id="PR00237">
    <property type="entry name" value="GPCRRHODOPSN"/>
</dbReference>
<protein>
    <recommendedName>
        <fullName evidence="7">G-protein coupled receptors family 1 profile domain-containing protein</fullName>
    </recommendedName>
</protein>
<comment type="caution">
    <text evidence="8">The sequence shown here is derived from an EMBL/GenBank/DDBJ whole genome shotgun (WGS) entry which is preliminary data.</text>
</comment>
<dbReference type="Gene3D" id="1.20.1070.10">
    <property type="entry name" value="Rhodopsin 7-helix transmembrane proteins"/>
    <property type="match status" value="1"/>
</dbReference>
<evidence type="ECO:0000256" key="6">
    <source>
        <dbReference type="SAM" id="Phobius"/>
    </source>
</evidence>
<keyword evidence="3 6" id="KW-0812">Transmembrane</keyword>
<dbReference type="PANTHER" id="PTHR22750">
    <property type="entry name" value="G-PROTEIN COUPLED RECEPTOR"/>
    <property type="match status" value="1"/>
</dbReference>
<evidence type="ECO:0000313" key="8">
    <source>
        <dbReference type="EMBL" id="CAH3138415.1"/>
    </source>
</evidence>
<dbReference type="SMART" id="SM01381">
    <property type="entry name" value="7TM_GPCR_Srsx"/>
    <property type="match status" value="1"/>
</dbReference>
<keyword evidence="5 6" id="KW-0472">Membrane</keyword>
<keyword evidence="4 6" id="KW-1133">Transmembrane helix</keyword>
<evidence type="ECO:0000256" key="3">
    <source>
        <dbReference type="ARBA" id="ARBA00022692"/>
    </source>
</evidence>
<organism evidence="8 9">
    <name type="scientific">Porites lobata</name>
    <dbReference type="NCBI Taxonomy" id="104759"/>
    <lineage>
        <taxon>Eukaryota</taxon>
        <taxon>Metazoa</taxon>
        <taxon>Cnidaria</taxon>
        <taxon>Anthozoa</taxon>
        <taxon>Hexacorallia</taxon>
        <taxon>Scleractinia</taxon>
        <taxon>Fungiina</taxon>
        <taxon>Poritidae</taxon>
        <taxon>Porites</taxon>
    </lineage>
</organism>
<gene>
    <name evidence="8" type="ORF">PLOB_00040367</name>
</gene>
<evidence type="ECO:0000256" key="2">
    <source>
        <dbReference type="ARBA" id="ARBA00022475"/>
    </source>
</evidence>
<dbReference type="Proteomes" id="UP001159405">
    <property type="component" value="Unassembled WGS sequence"/>
</dbReference>
<dbReference type="Pfam" id="PF00001">
    <property type="entry name" value="7tm_1"/>
    <property type="match status" value="2"/>
</dbReference>
<evidence type="ECO:0000259" key="7">
    <source>
        <dbReference type="PROSITE" id="PS50262"/>
    </source>
</evidence>
<keyword evidence="2" id="KW-1003">Cell membrane</keyword>
<evidence type="ECO:0000256" key="4">
    <source>
        <dbReference type="ARBA" id="ARBA00022989"/>
    </source>
</evidence>
<dbReference type="CDD" id="cd00637">
    <property type="entry name" value="7tm_classA_rhodopsin-like"/>
    <property type="match status" value="1"/>
</dbReference>
<dbReference type="PROSITE" id="PS50262">
    <property type="entry name" value="G_PROTEIN_RECEP_F1_2"/>
    <property type="match status" value="1"/>
</dbReference>
<feature type="transmembrane region" description="Helical" evidence="6">
    <location>
        <begin position="25"/>
        <end position="52"/>
    </location>
</feature>
<sequence>MKETDKACFFFEDAFINFDKKQDIFITNIVMCILNCLFSMATCFGNFLVLFTIRKTQDLHLPSFVLLGCLAASDAIVGLICQPLFVAFKIAELKESLTAFCFLKMLQSVSGWITIGATLAVLTAVSVDRLLALTLHLRYNAIVTVPRVFRLILAFWILCLVGNVVRFWMTKEWYLIPIVAVFITFFIITFSTIRIFQIVRRHIRQITDQTLATNPPQANTVNVLKCRKSAVTVLFIYGLVWIFYLPFLIVLFIEIFYGYTRTVRIAYDFAVTAVFINSFLNPVVYCWRISEIRRAVKNVLRKE</sequence>
<feature type="transmembrane region" description="Helical" evidence="6">
    <location>
        <begin position="234"/>
        <end position="259"/>
    </location>
</feature>
<evidence type="ECO:0000256" key="1">
    <source>
        <dbReference type="ARBA" id="ARBA00004651"/>
    </source>
</evidence>
<dbReference type="InterPro" id="IPR001671">
    <property type="entry name" value="Melcrt_ACTH_rcpt"/>
</dbReference>
<feature type="transmembrane region" description="Helical" evidence="6">
    <location>
        <begin position="105"/>
        <end position="127"/>
    </location>
</feature>
<dbReference type="InterPro" id="IPR017452">
    <property type="entry name" value="GPCR_Rhodpsn_7TM"/>
</dbReference>
<evidence type="ECO:0000313" key="9">
    <source>
        <dbReference type="Proteomes" id="UP001159405"/>
    </source>
</evidence>
<keyword evidence="9" id="KW-1185">Reference proteome</keyword>
<feature type="transmembrane region" description="Helical" evidence="6">
    <location>
        <begin position="265"/>
        <end position="287"/>
    </location>
</feature>
<feature type="transmembrane region" description="Helical" evidence="6">
    <location>
        <begin position="174"/>
        <end position="196"/>
    </location>
</feature>
<name>A0ABN8PDM0_9CNID</name>
<dbReference type="InterPro" id="IPR000276">
    <property type="entry name" value="GPCR_Rhodpsn"/>
</dbReference>
<accession>A0ABN8PDM0</accession>
<feature type="transmembrane region" description="Helical" evidence="6">
    <location>
        <begin position="64"/>
        <end position="85"/>
    </location>
</feature>
<dbReference type="EMBL" id="CALNXK010000061">
    <property type="protein sequence ID" value="CAH3138415.1"/>
    <property type="molecule type" value="Genomic_DNA"/>
</dbReference>
<dbReference type="SUPFAM" id="SSF81321">
    <property type="entry name" value="Family A G protein-coupled receptor-like"/>
    <property type="match status" value="1"/>
</dbReference>
<dbReference type="PRINTS" id="PR00534">
    <property type="entry name" value="MCRFAMILY"/>
</dbReference>
<reference evidence="8 9" key="1">
    <citation type="submission" date="2022-05" db="EMBL/GenBank/DDBJ databases">
        <authorList>
            <consortium name="Genoscope - CEA"/>
            <person name="William W."/>
        </authorList>
    </citation>
    <scope>NUCLEOTIDE SEQUENCE [LARGE SCALE GENOMIC DNA]</scope>
</reference>
<feature type="domain" description="G-protein coupled receptors family 1 profile" evidence="7">
    <location>
        <begin position="45"/>
        <end position="285"/>
    </location>
</feature>
<evidence type="ECO:0000256" key="5">
    <source>
        <dbReference type="ARBA" id="ARBA00023136"/>
    </source>
</evidence>
<proteinExistence type="predicted"/>
<feature type="transmembrane region" description="Helical" evidence="6">
    <location>
        <begin position="148"/>
        <end position="168"/>
    </location>
</feature>